<dbReference type="AlphaFoldDB" id="A0A1I0MZ75"/>
<dbReference type="Gene3D" id="3.90.79.10">
    <property type="entry name" value="Nucleoside Triphosphate Pyrophosphohydrolase"/>
    <property type="match status" value="1"/>
</dbReference>
<dbReference type="PROSITE" id="PS51462">
    <property type="entry name" value="NUDIX"/>
    <property type="match status" value="1"/>
</dbReference>
<evidence type="ECO:0000313" key="7">
    <source>
        <dbReference type="EMBL" id="SEV93787.1"/>
    </source>
</evidence>
<evidence type="ECO:0000256" key="1">
    <source>
        <dbReference type="ARBA" id="ARBA00001946"/>
    </source>
</evidence>
<keyword evidence="4" id="KW-0378">Hydrolase</keyword>
<keyword evidence="5" id="KW-0460">Magnesium</keyword>
<keyword evidence="8" id="KW-1185">Reference proteome</keyword>
<dbReference type="Proteomes" id="UP000199701">
    <property type="component" value="Unassembled WGS sequence"/>
</dbReference>
<proteinExistence type="inferred from homology"/>
<evidence type="ECO:0000256" key="4">
    <source>
        <dbReference type="ARBA" id="ARBA00022801"/>
    </source>
</evidence>
<dbReference type="GO" id="GO:0016818">
    <property type="term" value="F:hydrolase activity, acting on acid anhydrides, in phosphorus-containing anhydrides"/>
    <property type="evidence" value="ECO:0007669"/>
    <property type="project" value="TreeGrafter"/>
</dbReference>
<accession>A0A1I0MZ75</accession>
<dbReference type="OrthoDB" id="9804563at2"/>
<dbReference type="SUPFAM" id="SSF55811">
    <property type="entry name" value="Nudix"/>
    <property type="match status" value="1"/>
</dbReference>
<dbReference type="PANTHER" id="PTHR43758">
    <property type="entry name" value="7,8-DIHYDRO-8-OXOGUANINE TRIPHOSPHATASE"/>
    <property type="match status" value="1"/>
</dbReference>
<feature type="domain" description="Nudix hydrolase" evidence="6">
    <location>
        <begin position="1"/>
        <end position="133"/>
    </location>
</feature>
<dbReference type="STRING" id="99656.SAMN05421659_102249"/>
<evidence type="ECO:0000259" key="6">
    <source>
        <dbReference type="PROSITE" id="PS51462"/>
    </source>
</evidence>
<dbReference type="GO" id="GO:0005737">
    <property type="term" value="C:cytoplasm"/>
    <property type="evidence" value="ECO:0007669"/>
    <property type="project" value="TreeGrafter"/>
</dbReference>
<dbReference type="Pfam" id="PF00293">
    <property type="entry name" value="NUDIX"/>
    <property type="match status" value="1"/>
</dbReference>
<dbReference type="PANTHER" id="PTHR43758:SF2">
    <property type="entry name" value="OXIDIZED PURINE NUCLEOSIDE TRIPHOSPHATE HYDROLASE"/>
    <property type="match status" value="1"/>
</dbReference>
<protein>
    <submittedName>
        <fullName evidence="7">8-oxo-dGTP diphosphatase</fullName>
    </submittedName>
</protein>
<comment type="similarity">
    <text evidence="2">Belongs to the Nudix hydrolase family.</text>
</comment>
<organism evidence="7 8">
    <name type="scientific">[Clostridium] fimetarium</name>
    <dbReference type="NCBI Taxonomy" id="99656"/>
    <lineage>
        <taxon>Bacteria</taxon>
        <taxon>Bacillati</taxon>
        <taxon>Bacillota</taxon>
        <taxon>Clostridia</taxon>
        <taxon>Lachnospirales</taxon>
        <taxon>Lachnospiraceae</taxon>
    </lineage>
</organism>
<evidence type="ECO:0000256" key="3">
    <source>
        <dbReference type="ARBA" id="ARBA00022723"/>
    </source>
</evidence>
<dbReference type="InterPro" id="IPR015797">
    <property type="entry name" value="NUDIX_hydrolase-like_dom_sf"/>
</dbReference>
<evidence type="ECO:0000256" key="2">
    <source>
        <dbReference type="ARBA" id="ARBA00005582"/>
    </source>
</evidence>
<keyword evidence="3" id="KW-0479">Metal-binding</keyword>
<dbReference type="InterPro" id="IPR000086">
    <property type="entry name" value="NUDIX_hydrolase_dom"/>
</dbReference>
<name>A0A1I0MZ75_9FIRM</name>
<evidence type="ECO:0000313" key="8">
    <source>
        <dbReference type="Proteomes" id="UP000199701"/>
    </source>
</evidence>
<gene>
    <name evidence="7" type="ORF">SAMN05421659_102249</name>
</gene>
<dbReference type="CDD" id="cd18886">
    <property type="entry name" value="NUDIX_MutT_Nudt1"/>
    <property type="match status" value="1"/>
</dbReference>
<sequence length="161" mass="18811">MCKYTMCFIIQKDSILLLNREKSKWMGSWNGIGGKFINEEETPMMCIKREVYEETGINIKHFNYKGIINRVEDNIQSGEIYVFTAELPENITYTTPRKTREGILDWKLISWILHPENTGVATNIPQFLPLLLESDEIYEHSCVYENNYLVECKSTKLSNQS</sequence>
<dbReference type="GO" id="GO:0046872">
    <property type="term" value="F:metal ion binding"/>
    <property type="evidence" value="ECO:0007669"/>
    <property type="project" value="UniProtKB-KW"/>
</dbReference>
<evidence type="ECO:0000256" key="5">
    <source>
        <dbReference type="ARBA" id="ARBA00022842"/>
    </source>
</evidence>
<comment type="cofactor">
    <cofactor evidence="1">
        <name>Mg(2+)</name>
        <dbReference type="ChEBI" id="CHEBI:18420"/>
    </cofactor>
</comment>
<dbReference type="EMBL" id="FOJI01000002">
    <property type="protein sequence ID" value="SEV93787.1"/>
    <property type="molecule type" value="Genomic_DNA"/>
</dbReference>
<reference evidence="7 8" key="1">
    <citation type="submission" date="2016-10" db="EMBL/GenBank/DDBJ databases">
        <authorList>
            <person name="de Groot N.N."/>
        </authorList>
    </citation>
    <scope>NUCLEOTIDE SEQUENCE [LARGE SCALE GENOMIC DNA]</scope>
    <source>
        <strain evidence="7 8">DSM 9179</strain>
    </source>
</reference>